<evidence type="ECO:0000313" key="2">
    <source>
        <dbReference type="EMBL" id="GAH98415.1"/>
    </source>
</evidence>
<gene>
    <name evidence="2" type="ORF">S06H3_04597</name>
</gene>
<dbReference type="Pfam" id="PF01920">
    <property type="entry name" value="Prefoldin_2"/>
    <property type="match status" value="1"/>
</dbReference>
<proteinExistence type="predicted"/>
<comment type="caution">
    <text evidence="2">The sequence shown here is derived from an EMBL/GenBank/DDBJ whole genome shotgun (WGS) entry which is preliminary data.</text>
</comment>
<keyword evidence="1" id="KW-0175">Coiled coil</keyword>
<evidence type="ECO:0008006" key="3">
    <source>
        <dbReference type="Google" id="ProtNLM"/>
    </source>
</evidence>
<organism evidence="2">
    <name type="scientific">marine sediment metagenome</name>
    <dbReference type="NCBI Taxonomy" id="412755"/>
    <lineage>
        <taxon>unclassified sequences</taxon>
        <taxon>metagenomes</taxon>
        <taxon>ecological metagenomes</taxon>
    </lineage>
</organism>
<accession>X1KXQ0</accession>
<sequence>MSIPYKNLSNDLKNKLQNYNNLVRTLEFLTQQRFELERGLRDAELAIGELDKTDSNKEVYKSIGGIMVKSERDRLLDEKKSQKASIELKLKTITQREERTKTQLETLRIALEKDFKDQGISQS</sequence>
<dbReference type="GO" id="GO:0006457">
    <property type="term" value="P:protein folding"/>
    <property type="evidence" value="ECO:0007669"/>
    <property type="project" value="InterPro"/>
</dbReference>
<dbReference type="Gene3D" id="1.10.287.370">
    <property type="match status" value="1"/>
</dbReference>
<feature type="coiled-coil region" evidence="1">
    <location>
        <begin position="5"/>
        <end position="46"/>
    </location>
</feature>
<dbReference type="GO" id="GO:0051082">
    <property type="term" value="F:unfolded protein binding"/>
    <property type="evidence" value="ECO:0007669"/>
    <property type="project" value="InterPro"/>
</dbReference>
<dbReference type="InterPro" id="IPR009053">
    <property type="entry name" value="Prefoldin"/>
</dbReference>
<dbReference type="EMBL" id="BARV01001627">
    <property type="protein sequence ID" value="GAH98415.1"/>
    <property type="molecule type" value="Genomic_DNA"/>
</dbReference>
<dbReference type="InterPro" id="IPR002777">
    <property type="entry name" value="PFD_beta-like"/>
</dbReference>
<dbReference type="SUPFAM" id="SSF46579">
    <property type="entry name" value="Prefoldin"/>
    <property type="match status" value="1"/>
</dbReference>
<dbReference type="GO" id="GO:0016272">
    <property type="term" value="C:prefoldin complex"/>
    <property type="evidence" value="ECO:0007669"/>
    <property type="project" value="InterPro"/>
</dbReference>
<dbReference type="AlphaFoldDB" id="X1KXQ0"/>
<reference evidence="2" key="1">
    <citation type="journal article" date="2014" name="Front. Microbiol.">
        <title>High frequency of phylogenetically diverse reductive dehalogenase-homologous genes in deep subseafloor sedimentary metagenomes.</title>
        <authorList>
            <person name="Kawai M."/>
            <person name="Futagami T."/>
            <person name="Toyoda A."/>
            <person name="Takaki Y."/>
            <person name="Nishi S."/>
            <person name="Hori S."/>
            <person name="Arai W."/>
            <person name="Tsubouchi T."/>
            <person name="Morono Y."/>
            <person name="Uchiyama I."/>
            <person name="Ito T."/>
            <person name="Fujiyama A."/>
            <person name="Inagaki F."/>
            <person name="Takami H."/>
        </authorList>
    </citation>
    <scope>NUCLEOTIDE SEQUENCE</scope>
    <source>
        <strain evidence="2">Expedition CK06-06</strain>
    </source>
</reference>
<name>X1KXQ0_9ZZZZ</name>
<evidence type="ECO:0000256" key="1">
    <source>
        <dbReference type="SAM" id="Coils"/>
    </source>
</evidence>
<protein>
    <recommendedName>
        <fullName evidence="3">Prefoldin subunit beta</fullName>
    </recommendedName>
</protein>